<name>A0ABS2NBQ1_9BACI</name>
<gene>
    <name evidence="1" type="ORF">JOC86_001792</name>
</gene>
<evidence type="ECO:0000313" key="1">
    <source>
        <dbReference type="EMBL" id="MBM7585250.1"/>
    </source>
</evidence>
<keyword evidence="2" id="KW-1185">Reference proteome</keyword>
<comment type="caution">
    <text evidence="1">The sequence shown here is derived from an EMBL/GenBank/DDBJ whole genome shotgun (WGS) entry which is preliminary data.</text>
</comment>
<organism evidence="1 2">
    <name type="scientific">Rossellomorea pakistanensis</name>
    <dbReference type="NCBI Taxonomy" id="992288"/>
    <lineage>
        <taxon>Bacteria</taxon>
        <taxon>Bacillati</taxon>
        <taxon>Bacillota</taxon>
        <taxon>Bacilli</taxon>
        <taxon>Bacillales</taxon>
        <taxon>Bacillaceae</taxon>
        <taxon>Rossellomorea</taxon>
    </lineage>
</organism>
<dbReference type="Proteomes" id="UP001646157">
    <property type="component" value="Unassembled WGS sequence"/>
</dbReference>
<reference evidence="1 2" key="1">
    <citation type="submission" date="2021-01" db="EMBL/GenBank/DDBJ databases">
        <title>Genomic Encyclopedia of Type Strains, Phase IV (KMG-IV): sequencing the most valuable type-strain genomes for metagenomic binning, comparative biology and taxonomic classification.</title>
        <authorList>
            <person name="Goeker M."/>
        </authorList>
    </citation>
    <scope>NUCLEOTIDE SEQUENCE [LARGE SCALE GENOMIC DNA]</scope>
    <source>
        <strain evidence="1 2">DSM 24834</strain>
    </source>
</reference>
<sequence>MGQDRVYARLHEIYEPGSGYNESKKRFMSLVKLYEHGPELYKLNLKIYKLKVSRTSIKVIATTISKSL</sequence>
<protein>
    <submittedName>
        <fullName evidence="1">Uncharacterized protein</fullName>
    </submittedName>
</protein>
<dbReference type="EMBL" id="JAFBDZ010000002">
    <property type="protein sequence ID" value="MBM7585250.1"/>
    <property type="molecule type" value="Genomic_DNA"/>
</dbReference>
<proteinExistence type="predicted"/>
<evidence type="ECO:0000313" key="2">
    <source>
        <dbReference type="Proteomes" id="UP001646157"/>
    </source>
</evidence>
<accession>A0ABS2NBQ1</accession>